<feature type="domain" description="Pilin PilJ C-terminal" evidence="2">
    <location>
        <begin position="144"/>
        <end position="223"/>
    </location>
</feature>
<dbReference type="Pfam" id="PF18223">
    <property type="entry name" value="PilJ_C"/>
    <property type="match status" value="1"/>
</dbReference>
<organism evidence="3 4">
    <name type="scientific">Acetobacterium bakii</name>
    <dbReference type="NCBI Taxonomy" id="52689"/>
    <lineage>
        <taxon>Bacteria</taxon>
        <taxon>Bacillati</taxon>
        <taxon>Bacillota</taxon>
        <taxon>Clostridia</taxon>
        <taxon>Eubacteriales</taxon>
        <taxon>Eubacteriaceae</taxon>
        <taxon>Acetobacterium</taxon>
    </lineage>
</organism>
<dbReference type="Pfam" id="PF07963">
    <property type="entry name" value="N_methyl"/>
    <property type="match status" value="1"/>
</dbReference>
<dbReference type="InterPro" id="IPR040599">
    <property type="entry name" value="PilJ_C"/>
</dbReference>
<dbReference type="Proteomes" id="UP000036873">
    <property type="component" value="Unassembled WGS sequence"/>
</dbReference>
<gene>
    <name evidence="3" type="ORF">AKG39_02895</name>
</gene>
<keyword evidence="4" id="KW-1185">Reference proteome</keyword>
<evidence type="ECO:0000256" key="1">
    <source>
        <dbReference type="SAM" id="Phobius"/>
    </source>
</evidence>
<protein>
    <recommendedName>
        <fullName evidence="2">Pilin PilJ C-terminal domain-containing protein</fullName>
    </recommendedName>
</protein>
<name>A0A0L6U3L5_9FIRM</name>
<dbReference type="SUPFAM" id="SSF54523">
    <property type="entry name" value="Pili subunits"/>
    <property type="match status" value="1"/>
</dbReference>
<accession>A0A0L6U3L5</accession>
<reference evidence="4" key="1">
    <citation type="submission" date="2015-07" db="EMBL/GenBank/DDBJ databases">
        <title>Draft genome sequence of Acetobacterium bakii DSM 8293, a potential psychrophilic chemical producer through syngas fermentation.</title>
        <authorList>
            <person name="Song Y."/>
            <person name="Hwang S."/>
            <person name="Cho B.-K."/>
        </authorList>
    </citation>
    <scope>NUCLEOTIDE SEQUENCE [LARGE SCALE GENOMIC DNA]</scope>
    <source>
        <strain evidence="4">DSM 8239</strain>
    </source>
</reference>
<dbReference type="PATRIC" id="fig|52689.4.peg.3504"/>
<evidence type="ECO:0000313" key="4">
    <source>
        <dbReference type="Proteomes" id="UP000036873"/>
    </source>
</evidence>
<dbReference type="NCBIfam" id="TIGR02532">
    <property type="entry name" value="IV_pilin_GFxxxE"/>
    <property type="match status" value="1"/>
</dbReference>
<dbReference type="AlphaFoldDB" id="A0A0L6U3L5"/>
<evidence type="ECO:0000259" key="2">
    <source>
        <dbReference type="Pfam" id="PF18223"/>
    </source>
</evidence>
<dbReference type="InterPro" id="IPR012902">
    <property type="entry name" value="N_methyl_site"/>
</dbReference>
<keyword evidence="1" id="KW-1133">Transmembrane helix</keyword>
<dbReference type="OrthoDB" id="2086340at2"/>
<evidence type="ECO:0000313" key="3">
    <source>
        <dbReference type="EMBL" id="KNZ43113.1"/>
    </source>
</evidence>
<feature type="transmembrane region" description="Helical" evidence="1">
    <location>
        <begin position="12"/>
        <end position="34"/>
    </location>
</feature>
<dbReference type="Gene3D" id="3.30.1690.20">
    <property type="match status" value="1"/>
</dbReference>
<comment type="caution">
    <text evidence="3">The sequence shown here is derived from an EMBL/GenBank/DDBJ whole genome shotgun (WGS) entry which is preliminary data.</text>
</comment>
<dbReference type="RefSeq" id="WP_050738854.1">
    <property type="nucleotide sequence ID" value="NZ_LGYO01000007.1"/>
</dbReference>
<dbReference type="InterPro" id="IPR045584">
    <property type="entry name" value="Pilin-like"/>
</dbReference>
<dbReference type="EMBL" id="LGYO01000007">
    <property type="protein sequence ID" value="KNZ43113.1"/>
    <property type="molecule type" value="Genomic_DNA"/>
</dbReference>
<keyword evidence="1" id="KW-0812">Transmembrane</keyword>
<dbReference type="Gene3D" id="3.30.700.10">
    <property type="entry name" value="Glycoprotein, Type 4 Pilin"/>
    <property type="match status" value="1"/>
</dbReference>
<dbReference type="STRING" id="52689.AKG39_02895"/>
<proteinExistence type="predicted"/>
<keyword evidence="1" id="KW-0472">Membrane</keyword>
<sequence length="264" mass="29867">MKNNEGFTLTEIIVVLVILAILAAFAIPTMLGFVGNSQESLCDTQRKEMVNLFKVNARIHPELEIAAFIEDNYGPMDGICPSGGKYYGYSYYEDPQTAVAVVYCSVHTTSPDGKLFVKSKALWDDIKNMTPAEKRAYLKIEDSNFSNDTYRAKIFRDNGNTWNAFPVDLIKKSRYLKDETDYMIQPYFTLDGDVVMFANSVNAAQGSWGTKLVFNHEEGTWYEYIDNNGRENFGMASMGPTTQTVTWADLKSQFSDTSKWRAVQ</sequence>